<comment type="caution">
    <text evidence="3">The sequence shown here is derived from an EMBL/GenBank/DDBJ whole genome shotgun (WGS) entry which is preliminary data.</text>
</comment>
<protein>
    <recommendedName>
        <fullName evidence="2">CHAT domain-containing protein</fullName>
    </recommendedName>
</protein>
<accession>A0A1V6Q7G6</accession>
<reference evidence="4" key="1">
    <citation type="journal article" date="2017" name="Nat. Microbiol.">
        <title>Global analysis of biosynthetic gene clusters reveals vast potential of secondary metabolite production in Penicillium species.</title>
        <authorList>
            <person name="Nielsen J.C."/>
            <person name="Grijseels S."/>
            <person name="Prigent S."/>
            <person name="Ji B."/>
            <person name="Dainat J."/>
            <person name="Nielsen K.F."/>
            <person name="Frisvad J.C."/>
            <person name="Workman M."/>
            <person name="Nielsen J."/>
        </authorList>
    </citation>
    <scope>NUCLEOTIDE SEQUENCE [LARGE SCALE GENOMIC DNA]</scope>
    <source>
        <strain evidence="4">IBT 29525</strain>
    </source>
</reference>
<dbReference type="EMBL" id="MDYO01000108">
    <property type="protein sequence ID" value="OQD85145.1"/>
    <property type="molecule type" value="Genomic_DNA"/>
</dbReference>
<evidence type="ECO:0000256" key="1">
    <source>
        <dbReference type="SAM" id="MobiDB-lite"/>
    </source>
</evidence>
<dbReference type="AlphaFoldDB" id="A0A1V6Q7G6"/>
<feature type="region of interest" description="Disordered" evidence="1">
    <location>
        <begin position="813"/>
        <end position="837"/>
    </location>
</feature>
<name>A0A1V6Q7G6_9EURO</name>
<feature type="domain" description="CHAT" evidence="2">
    <location>
        <begin position="942"/>
        <end position="1225"/>
    </location>
</feature>
<feature type="region of interest" description="Disordered" evidence="1">
    <location>
        <begin position="247"/>
        <end position="277"/>
    </location>
</feature>
<evidence type="ECO:0000259" key="2">
    <source>
        <dbReference type="Pfam" id="PF12770"/>
    </source>
</evidence>
<feature type="compositionally biased region" description="Basic and acidic residues" evidence="1">
    <location>
        <begin position="813"/>
        <end position="830"/>
    </location>
</feature>
<dbReference type="Proteomes" id="UP000191612">
    <property type="component" value="Unassembled WGS sequence"/>
</dbReference>
<proteinExistence type="predicted"/>
<evidence type="ECO:0000313" key="4">
    <source>
        <dbReference type="Proteomes" id="UP000191612"/>
    </source>
</evidence>
<keyword evidence="4" id="KW-1185">Reference proteome</keyword>
<sequence>MSTSRGRRNPQLWGARQQEVRVPLSQPWAPHESTALYLVTRPLPNNVSTIQFDIISRDQGWGNPDNGLWSWFEVSILGSLTEETITEFHDLLDPANVRRKPEEFGGLIQEHGLYFKDITRGPTDLNPKVSITVVENTIQRHWQHHTLTWRRGGDDETAENFFDLLEEGDRLAIWTRATAWHLRQFTSSREMLMETSANLTEADMSSASGTVTENGEIYQAQGDVQTAFEIPHGLPAAGFSSIPTLEAEQTSASRNDSMKNGTVEDGSESQERPPVSDVTKHLPMLDWALYITPPDDPKRPKIIYVIGSICMIDFARSPSTQSLAKALTYLYLATRIEPENPKYRGQYALALALRYNMTERITDLDLVITELETATATTNKWPGRFWKLKFLAETYKWRHHLTGNSEDLRKYSDIMEDLYNTTPDQFPDRAMISSQRENFKTFGIDDLAIGARFDMAVGITEDAFSRTARGERTYGEILRTLSDQYLHRWGQTGSSEDLNLVISAAELQHSHALEGDMPIGGATAGVVLAFYLRMRWDRHRCHGDLTRALQLMKEASDGALPGSSFQITCIILRASLLSEWPDGADQVQVLRASIEDIESAIAGSIDRISTYWKKDMLGLLSQQYKDLYRCTKDLTDLEKAIELIENYHDLGEEIGQQKEPSLGELGRLLIEKASCTGDNAAYRHGLRCLKQCCLSDLTLPDDRVKSARLLVHKAVHGEGWELACQIAEVIFPVMSLISSRDLSHDDKIHNLRSVSSLTSDACAAFLTLGFSNSALEKIELGQGILIGDMIDLQGKLHDLEQAHPELAQEYDGLRREASRSIESNRSEGRGKQSINNRRATFQRLQQCENRIREKPCFEAFLRPLTAPEMAGISYEGPIIVVNTTCVIAHALILTSSEIGNLRLESMVSHAAPQFRQHLARCAMEPGARDLESDLPSEAEDKELLSWLWYTCVKPVLEMLTSHGDISIGEEKSRVWWMGVGAASGLPFHAAGDYSNGTIDENENCLDREKACQPKEKDSLLIVTMPDTPGHGALHGVRREAEAILSKVDETLHVKELTNPSADDVLAELQNYELVHFACHGYSDPGDPAESHLLLQKHSDSGPVVDKLTVSKLLDCQAMSGSWIAYLSACSTAEIRDMNLRDEALHITSGFLIAGFSHVIGSLWPAEDDVCVHMAAYFYEALVARRATATDSNRAVAEAVRDATLRIRRQYCHSPLSWALYTHVGA</sequence>
<dbReference type="Pfam" id="PF12770">
    <property type="entry name" value="CHAT"/>
    <property type="match status" value="1"/>
</dbReference>
<dbReference type="InterPro" id="IPR024983">
    <property type="entry name" value="CHAT_dom"/>
</dbReference>
<organism evidence="3 4">
    <name type="scientific">Penicillium solitum</name>
    <dbReference type="NCBI Taxonomy" id="60172"/>
    <lineage>
        <taxon>Eukaryota</taxon>
        <taxon>Fungi</taxon>
        <taxon>Dikarya</taxon>
        <taxon>Ascomycota</taxon>
        <taxon>Pezizomycotina</taxon>
        <taxon>Eurotiomycetes</taxon>
        <taxon>Eurotiomycetidae</taxon>
        <taxon>Eurotiales</taxon>
        <taxon>Aspergillaceae</taxon>
        <taxon>Penicillium</taxon>
    </lineage>
</organism>
<feature type="compositionally biased region" description="Polar residues" evidence="1">
    <location>
        <begin position="247"/>
        <end position="260"/>
    </location>
</feature>
<dbReference type="STRING" id="60172.A0A1V6Q7G6"/>
<gene>
    <name evidence="3" type="ORF">PENSOL_c108G11078</name>
</gene>
<evidence type="ECO:0000313" key="3">
    <source>
        <dbReference type="EMBL" id="OQD85145.1"/>
    </source>
</evidence>